<reference evidence="2" key="1">
    <citation type="submission" date="2018-10" db="EMBL/GenBank/DDBJ databases">
        <title>Population genomic analysis revealed the cold adaptation of white poplar.</title>
        <authorList>
            <person name="Liu Y.-J."/>
        </authorList>
    </citation>
    <scope>NUCLEOTIDE SEQUENCE [LARGE SCALE GENOMIC DNA]</scope>
    <source>
        <strain evidence="2">PAL-ZL1</strain>
    </source>
</reference>
<evidence type="ECO:0000313" key="2">
    <source>
        <dbReference type="EMBL" id="TKR89952.1"/>
    </source>
</evidence>
<comment type="caution">
    <text evidence="2">The sequence shown here is derived from an EMBL/GenBank/DDBJ whole genome shotgun (WGS) entry which is preliminary data.</text>
</comment>
<sequence length="102" mass="11491">MVSSPENHFAEWVLDSTCSYHMCPNKHLFSRLEEFDGGVVLMGNDDVCEIKGIVTIHLKMHNRVVKTLTEVRYVPDLKKNLFSLGVLESSGYKIIIHGGVES</sequence>
<proteinExistence type="predicted"/>
<dbReference type="EMBL" id="RCHU01000905">
    <property type="protein sequence ID" value="TKR89952.1"/>
    <property type="molecule type" value="Genomic_DNA"/>
</dbReference>
<dbReference type="AlphaFoldDB" id="A0A4U5P1Y6"/>
<dbReference type="InterPro" id="IPR054722">
    <property type="entry name" value="PolX-like_BBD"/>
</dbReference>
<accession>A0A4U5P1Y6</accession>
<dbReference type="PANTHER" id="PTHR47592">
    <property type="entry name" value="PBF68 PROTEIN"/>
    <property type="match status" value="1"/>
</dbReference>
<dbReference type="PANTHER" id="PTHR47592:SF27">
    <property type="entry name" value="OS08G0421700 PROTEIN"/>
    <property type="match status" value="1"/>
</dbReference>
<name>A0A4U5P1Y6_POPAL</name>
<protein>
    <recommendedName>
        <fullName evidence="1">Retrovirus-related Pol polyprotein from transposon TNT 1-94-like beta-barrel domain-containing protein</fullName>
    </recommendedName>
</protein>
<feature type="domain" description="Retrovirus-related Pol polyprotein from transposon TNT 1-94-like beta-barrel" evidence="1">
    <location>
        <begin position="12"/>
        <end position="92"/>
    </location>
</feature>
<evidence type="ECO:0000259" key="1">
    <source>
        <dbReference type="Pfam" id="PF22936"/>
    </source>
</evidence>
<gene>
    <name evidence="2" type="ORF">D5086_0000238450</name>
</gene>
<organism evidence="2">
    <name type="scientific">Populus alba</name>
    <name type="common">White poplar</name>
    <dbReference type="NCBI Taxonomy" id="43335"/>
    <lineage>
        <taxon>Eukaryota</taxon>
        <taxon>Viridiplantae</taxon>
        <taxon>Streptophyta</taxon>
        <taxon>Embryophyta</taxon>
        <taxon>Tracheophyta</taxon>
        <taxon>Spermatophyta</taxon>
        <taxon>Magnoliopsida</taxon>
        <taxon>eudicotyledons</taxon>
        <taxon>Gunneridae</taxon>
        <taxon>Pentapetalae</taxon>
        <taxon>rosids</taxon>
        <taxon>fabids</taxon>
        <taxon>Malpighiales</taxon>
        <taxon>Salicaceae</taxon>
        <taxon>Saliceae</taxon>
        <taxon>Populus</taxon>
    </lineage>
</organism>
<dbReference type="Pfam" id="PF22936">
    <property type="entry name" value="Pol_BBD"/>
    <property type="match status" value="1"/>
</dbReference>